<reference evidence="2" key="1">
    <citation type="submission" date="2022-04" db="EMBL/GenBank/DDBJ databases">
        <title>Tomato heritable bacteria conferring resistance against bacterial wilt.</title>
        <authorList>
            <person name="Yin J."/>
        </authorList>
    </citation>
    <scope>NUCLEOTIDE SEQUENCE</scope>
    <source>
        <strain evidence="2">Cra20</strain>
    </source>
</reference>
<protein>
    <recommendedName>
        <fullName evidence="1">Hint domain-containing protein</fullName>
    </recommendedName>
</protein>
<dbReference type="EMBL" id="JALMLT010000001">
    <property type="protein sequence ID" value="MDT8758456.1"/>
    <property type="molecule type" value="Genomic_DNA"/>
</dbReference>
<sequence length="555" mass="58260">MDAIIKSWNQGAAPFDPATSQDWLKLTAQAHEAGGVLALDPRDPAQAAHIEARLGEDSHLAAHFPRKAAMMAATAGIYDLYGAPPRRTLLEMTPEQAAHRTLHPYVGITHFARHPGANAVVATGVISHPQTLHALEMVLEVVDAETGELVGSTSIPPQFSTTYQRATVTAPLPDDGKPRTLVAGLTTNYVVDGEPFASPMLAAAKLQGEAGIAVVTPFAPTPIKHPGATVVKIAIDRDGSDVDYSFQGITPPNEVMVPFSGEAQLASGYLVAQPPCQTGTLVLIAQAGGTLAGGAQFAMAQSDVIAAFAASQGQVATWSMGPDWQQTFQNFLSGNSTFDIQLQATLNVTSGGVPTTVPLSVSSTGPVSPGGSLYPINIQWGCVAPWMRVRLAEGVERQIGELQAGDLVLADGSGRVALVERVITGVETEPMWRLAVGGRELLATHNHPLMTPDGAQPISALRAGDTVLTADGPAMIERNAAEPYDGKVVNLVLAFPDGVLPLRGDYFICEGVVTGDNRVQNLIAHRTVPAHIPEEWQFDAANAARLAAGAALLTR</sequence>
<dbReference type="PROSITE" id="PS50817">
    <property type="entry name" value="INTEIN_N_TER"/>
    <property type="match status" value="1"/>
</dbReference>
<feature type="domain" description="Hint" evidence="1">
    <location>
        <begin position="380"/>
        <end position="471"/>
    </location>
</feature>
<gene>
    <name evidence="2" type="ORF">MZO42_07085</name>
</gene>
<dbReference type="InterPro" id="IPR006141">
    <property type="entry name" value="Intein_N"/>
</dbReference>
<dbReference type="Gene3D" id="2.170.16.10">
    <property type="entry name" value="Hedgehog/Intein (Hint) domain"/>
    <property type="match status" value="1"/>
</dbReference>
<accession>A0ABU3N2J3</accession>
<organism evidence="2">
    <name type="scientific">Sphingomonas psychrotolerans</name>
    <dbReference type="NCBI Taxonomy" id="1327635"/>
    <lineage>
        <taxon>Bacteria</taxon>
        <taxon>Pseudomonadati</taxon>
        <taxon>Pseudomonadota</taxon>
        <taxon>Alphaproteobacteria</taxon>
        <taxon>Sphingomonadales</taxon>
        <taxon>Sphingomonadaceae</taxon>
        <taxon>Sphingomonas</taxon>
    </lineage>
</organism>
<dbReference type="SUPFAM" id="SSF51294">
    <property type="entry name" value="Hedgehog/intein (Hint) domain"/>
    <property type="match status" value="1"/>
</dbReference>
<evidence type="ECO:0000259" key="1">
    <source>
        <dbReference type="SMART" id="SM00306"/>
    </source>
</evidence>
<dbReference type="CDD" id="cd00081">
    <property type="entry name" value="Hint"/>
    <property type="match status" value="1"/>
</dbReference>
<name>A0ABU3N2J3_9SPHN</name>
<proteinExistence type="predicted"/>
<comment type="caution">
    <text evidence="2">The sequence shown here is derived from an EMBL/GenBank/DDBJ whole genome shotgun (WGS) entry which is preliminary data.</text>
</comment>
<evidence type="ECO:0000313" key="2">
    <source>
        <dbReference type="EMBL" id="MDT8758456.1"/>
    </source>
</evidence>
<dbReference type="InterPro" id="IPR036844">
    <property type="entry name" value="Hint_dom_sf"/>
</dbReference>
<dbReference type="SMART" id="SM00306">
    <property type="entry name" value="HintN"/>
    <property type="match status" value="1"/>
</dbReference>
<dbReference type="InterPro" id="IPR003587">
    <property type="entry name" value="Hint_dom_N"/>
</dbReference>